<protein>
    <submittedName>
        <fullName evidence="1">Uncharacterized protein</fullName>
    </submittedName>
</protein>
<proteinExistence type="predicted"/>
<dbReference type="AlphaFoldDB" id="A0A0K2S182"/>
<evidence type="ECO:0000313" key="2">
    <source>
        <dbReference type="Proteomes" id="UP000066203"/>
    </source>
</evidence>
<dbReference type="EMBL" id="AP014938">
    <property type="protein sequence ID" value="BAS20844.1"/>
    <property type="molecule type" value="Genomic_DNA"/>
</dbReference>
<sequence length="147" mass="16256">MLSHNLPFICEAPAPSRVGPRSVEYWPPRLTPPGSVRDRFGRCCTAVGRRARGRVPRSYITDTRTDAGIVIARPVKLTGCTRALPAFWEIFGSNHYACGFLMHTHTTPTGIIYARQDSLGATSPENCGAKMLDCNHFVIFNLCLYGK</sequence>
<dbReference type="PATRIC" id="fig|43675.28.peg.1635"/>
<accession>A0A0K2S182</accession>
<evidence type="ECO:0000313" key="1">
    <source>
        <dbReference type="EMBL" id="BAS20844.1"/>
    </source>
</evidence>
<reference evidence="2" key="1">
    <citation type="submission" date="2015-08" db="EMBL/GenBank/DDBJ databases">
        <title>Complete genome sequence of Rothia mucilaginosa strain NUM-Rm6536.</title>
        <authorList>
            <person name="Nambu T."/>
        </authorList>
    </citation>
    <scope>NUCLEOTIDE SEQUENCE [LARGE SCALE GENOMIC DNA]</scope>
    <source>
        <strain evidence="2">NUM-Rm6536</strain>
    </source>
</reference>
<gene>
    <name evidence="1" type="ORF">RM6536_1597</name>
</gene>
<organism evidence="1">
    <name type="scientific">Rothia mucilaginosa</name>
    <dbReference type="NCBI Taxonomy" id="43675"/>
    <lineage>
        <taxon>Bacteria</taxon>
        <taxon>Bacillati</taxon>
        <taxon>Actinomycetota</taxon>
        <taxon>Actinomycetes</taxon>
        <taxon>Micrococcales</taxon>
        <taxon>Micrococcaceae</taxon>
        <taxon>Rothia</taxon>
    </lineage>
</organism>
<dbReference type="Proteomes" id="UP000066203">
    <property type="component" value="Chromosome"/>
</dbReference>
<name>A0A0K2S182_9MICC</name>